<dbReference type="Gene3D" id="3.30.565.10">
    <property type="entry name" value="Histidine kinase-like ATPase, C-terminal domain"/>
    <property type="match status" value="1"/>
</dbReference>
<dbReference type="InterPro" id="IPR000014">
    <property type="entry name" value="PAS"/>
</dbReference>
<dbReference type="InterPro" id="IPR003661">
    <property type="entry name" value="HisK_dim/P_dom"/>
</dbReference>
<dbReference type="InterPro" id="IPR013655">
    <property type="entry name" value="PAS_fold_3"/>
</dbReference>
<dbReference type="CDD" id="cd00130">
    <property type="entry name" value="PAS"/>
    <property type="match status" value="1"/>
</dbReference>
<reference evidence="8" key="1">
    <citation type="submission" date="2022-11" db="EMBL/GenBank/DDBJ databases">
        <title>Dyadobacter pollutisoli sp. nov., isolated from plastic dumped soil.</title>
        <authorList>
            <person name="Kim J.M."/>
            <person name="Kim K.R."/>
            <person name="Lee J.K."/>
            <person name="Hao L."/>
            <person name="Jeon C.O."/>
        </authorList>
    </citation>
    <scope>NUCLEOTIDE SEQUENCE</scope>
    <source>
        <strain evidence="8">U1</strain>
    </source>
</reference>
<dbReference type="CDD" id="cd00082">
    <property type="entry name" value="HisKA"/>
    <property type="match status" value="1"/>
</dbReference>
<dbReference type="SUPFAM" id="SSF55874">
    <property type="entry name" value="ATPase domain of HSP90 chaperone/DNA topoisomerase II/histidine kinase"/>
    <property type="match status" value="1"/>
</dbReference>
<dbReference type="InterPro" id="IPR052162">
    <property type="entry name" value="Sensor_kinase/Photoreceptor"/>
</dbReference>
<accession>A0A9E8NG33</accession>
<dbReference type="SMART" id="SM00091">
    <property type="entry name" value="PAS"/>
    <property type="match status" value="1"/>
</dbReference>
<feature type="domain" description="PAS" evidence="7">
    <location>
        <begin position="33"/>
        <end position="69"/>
    </location>
</feature>
<dbReference type="Gene3D" id="1.10.287.130">
    <property type="match status" value="1"/>
</dbReference>
<keyword evidence="4" id="KW-0808">Transferase</keyword>
<organism evidence="8 9">
    <name type="scientific">Dyadobacter pollutisoli</name>
    <dbReference type="NCBI Taxonomy" id="2910158"/>
    <lineage>
        <taxon>Bacteria</taxon>
        <taxon>Pseudomonadati</taxon>
        <taxon>Bacteroidota</taxon>
        <taxon>Cytophagia</taxon>
        <taxon>Cytophagales</taxon>
        <taxon>Spirosomataceae</taxon>
        <taxon>Dyadobacter</taxon>
    </lineage>
</organism>
<dbReference type="RefSeq" id="WP_244820020.1">
    <property type="nucleotide sequence ID" value="NZ_CP112998.1"/>
</dbReference>
<keyword evidence="5 8" id="KW-0418">Kinase</keyword>
<evidence type="ECO:0000313" key="9">
    <source>
        <dbReference type="Proteomes" id="UP001164653"/>
    </source>
</evidence>
<dbReference type="KEGG" id="dpf:ON006_11965"/>
<dbReference type="PANTHER" id="PTHR43304">
    <property type="entry name" value="PHYTOCHROME-LIKE PROTEIN CPH1"/>
    <property type="match status" value="1"/>
</dbReference>
<dbReference type="EMBL" id="CP112998">
    <property type="protein sequence ID" value="WAC14653.1"/>
    <property type="molecule type" value="Genomic_DNA"/>
</dbReference>
<evidence type="ECO:0000256" key="4">
    <source>
        <dbReference type="ARBA" id="ARBA00022679"/>
    </source>
</evidence>
<dbReference type="InterPro" id="IPR036097">
    <property type="entry name" value="HisK_dim/P_sf"/>
</dbReference>
<comment type="catalytic activity">
    <reaction evidence="1">
        <text>ATP + protein L-histidine = ADP + protein N-phospho-L-histidine.</text>
        <dbReference type="EC" id="2.7.13.3"/>
    </reaction>
</comment>
<dbReference type="GO" id="GO:0000155">
    <property type="term" value="F:phosphorelay sensor kinase activity"/>
    <property type="evidence" value="ECO:0007669"/>
    <property type="project" value="InterPro"/>
</dbReference>
<keyword evidence="3" id="KW-0597">Phosphoprotein</keyword>
<dbReference type="InterPro" id="IPR003594">
    <property type="entry name" value="HATPase_dom"/>
</dbReference>
<proteinExistence type="predicted"/>
<evidence type="ECO:0000259" key="7">
    <source>
        <dbReference type="PROSITE" id="PS50112"/>
    </source>
</evidence>
<dbReference type="Pfam" id="PF02518">
    <property type="entry name" value="HATPase_c"/>
    <property type="match status" value="1"/>
</dbReference>
<dbReference type="SUPFAM" id="SSF55785">
    <property type="entry name" value="PYP-like sensor domain (PAS domain)"/>
    <property type="match status" value="1"/>
</dbReference>
<dbReference type="AlphaFoldDB" id="A0A9E8NG33"/>
<dbReference type="InterPro" id="IPR005467">
    <property type="entry name" value="His_kinase_dom"/>
</dbReference>
<dbReference type="SUPFAM" id="SSF47384">
    <property type="entry name" value="Homodimeric domain of signal transducing histidine kinase"/>
    <property type="match status" value="1"/>
</dbReference>
<evidence type="ECO:0000256" key="2">
    <source>
        <dbReference type="ARBA" id="ARBA00012438"/>
    </source>
</evidence>
<dbReference type="InterPro" id="IPR036890">
    <property type="entry name" value="HATPase_C_sf"/>
</dbReference>
<dbReference type="PRINTS" id="PR00344">
    <property type="entry name" value="BCTRLSENSOR"/>
</dbReference>
<keyword evidence="9" id="KW-1185">Reference proteome</keyword>
<evidence type="ECO:0000256" key="5">
    <source>
        <dbReference type="ARBA" id="ARBA00022777"/>
    </source>
</evidence>
<feature type="domain" description="Histidine kinase" evidence="6">
    <location>
        <begin position="151"/>
        <end position="363"/>
    </location>
</feature>
<evidence type="ECO:0000256" key="3">
    <source>
        <dbReference type="ARBA" id="ARBA00022553"/>
    </source>
</evidence>
<dbReference type="SMART" id="SM00387">
    <property type="entry name" value="HATPase_c"/>
    <property type="match status" value="1"/>
</dbReference>
<evidence type="ECO:0000256" key="1">
    <source>
        <dbReference type="ARBA" id="ARBA00000085"/>
    </source>
</evidence>
<dbReference type="PROSITE" id="PS50112">
    <property type="entry name" value="PAS"/>
    <property type="match status" value="1"/>
</dbReference>
<name>A0A9E8NG33_9BACT</name>
<dbReference type="Proteomes" id="UP001164653">
    <property type="component" value="Chromosome"/>
</dbReference>
<dbReference type="InterPro" id="IPR035965">
    <property type="entry name" value="PAS-like_dom_sf"/>
</dbReference>
<evidence type="ECO:0000313" key="8">
    <source>
        <dbReference type="EMBL" id="WAC14653.1"/>
    </source>
</evidence>
<sequence length="363" mass="41177">MKIESVSANSTDKLNKELFFEISQDILCVAGYDGYFRMVNPAFTKLMGYSHEELLAKPIDEFIYFEDRELTSQYREELKKSIPLLNYENRYVTKNGEIVWLAWTSMPRDADRLVFAIAKNITHKKIIEQDRNALLANLTRINQDLKQLTYTTSHDLRSPVNNLLSVFGLLDTSKIQDAETLQFIDILKSATESLKDSLNHYVDILVQKDLLTVKRGEISLSASLDTVMLSLKTLLENSKTRITADFSEFDDIKFNASYMESIFLNLITNSIKYVIPHNTPVIGISTKRSGNVKQLIFKDQGAGFDMDLVKDRLFGLNQTFHNHSDAKGIGLYLVRSHLTSLGGSIAVESKPNEGTTFTLSFKS</sequence>
<dbReference type="Gene3D" id="3.30.450.20">
    <property type="entry name" value="PAS domain"/>
    <property type="match status" value="1"/>
</dbReference>
<dbReference type="InterPro" id="IPR004358">
    <property type="entry name" value="Sig_transdc_His_kin-like_C"/>
</dbReference>
<gene>
    <name evidence="8" type="ORF">ON006_11965</name>
</gene>
<protein>
    <recommendedName>
        <fullName evidence="2">histidine kinase</fullName>
        <ecNumber evidence="2">2.7.13.3</ecNumber>
    </recommendedName>
</protein>
<dbReference type="PROSITE" id="PS50109">
    <property type="entry name" value="HIS_KIN"/>
    <property type="match status" value="1"/>
</dbReference>
<dbReference type="NCBIfam" id="TIGR00229">
    <property type="entry name" value="sensory_box"/>
    <property type="match status" value="1"/>
</dbReference>
<dbReference type="Pfam" id="PF08447">
    <property type="entry name" value="PAS_3"/>
    <property type="match status" value="1"/>
</dbReference>
<dbReference type="PANTHER" id="PTHR43304:SF1">
    <property type="entry name" value="PAC DOMAIN-CONTAINING PROTEIN"/>
    <property type="match status" value="1"/>
</dbReference>
<dbReference type="EC" id="2.7.13.3" evidence="2"/>
<evidence type="ECO:0000259" key="6">
    <source>
        <dbReference type="PROSITE" id="PS50109"/>
    </source>
</evidence>